<dbReference type="EMBL" id="VEPZ02001048">
    <property type="protein sequence ID" value="KAE8697986.1"/>
    <property type="molecule type" value="Genomic_DNA"/>
</dbReference>
<evidence type="ECO:0000313" key="9">
    <source>
        <dbReference type="Proteomes" id="UP000436088"/>
    </source>
</evidence>
<evidence type="ECO:0000256" key="5">
    <source>
        <dbReference type="ARBA" id="ARBA00023157"/>
    </source>
</evidence>
<dbReference type="Pfam" id="PF08127">
    <property type="entry name" value="Propeptide_C1"/>
    <property type="match status" value="1"/>
</dbReference>
<dbReference type="InterPro" id="IPR012599">
    <property type="entry name" value="Propeptide_C1A"/>
</dbReference>
<dbReference type="GO" id="GO:0006508">
    <property type="term" value="P:proteolysis"/>
    <property type="evidence" value="ECO:0007669"/>
    <property type="project" value="UniProtKB-KW"/>
</dbReference>
<evidence type="ECO:0000256" key="3">
    <source>
        <dbReference type="ARBA" id="ARBA00022801"/>
    </source>
</evidence>
<feature type="signal peptide" evidence="6">
    <location>
        <begin position="1"/>
        <end position="20"/>
    </location>
</feature>
<organism evidence="8 9">
    <name type="scientific">Hibiscus syriacus</name>
    <name type="common">Rose of Sharon</name>
    <dbReference type="NCBI Taxonomy" id="106335"/>
    <lineage>
        <taxon>Eukaryota</taxon>
        <taxon>Viridiplantae</taxon>
        <taxon>Streptophyta</taxon>
        <taxon>Embryophyta</taxon>
        <taxon>Tracheophyta</taxon>
        <taxon>Spermatophyta</taxon>
        <taxon>Magnoliopsida</taxon>
        <taxon>eudicotyledons</taxon>
        <taxon>Gunneridae</taxon>
        <taxon>Pentapetalae</taxon>
        <taxon>rosids</taxon>
        <taxon>malvids</taxon>
        <taxon>Malvales</taxon>
        <taxon>Malvaceae</taxon>
        <taxon>Malvoideae</taxon>
        <taxon>Hibiscus</taxon>
    </lineage>
</organism>
<evidence type="ECO:0000256" key="4">
    <source>
        <dbReference type="ARBA" id="ARBA00022807"/>
    </source>
</evidence>
<dbReference type="Gene3D" id="3.90.70.10">
    <property type="entry name" value="Cysteine proteinases"/>
    <property type="match status" value="1"/>
</dbReference>
<keyword evidence="4" id="KW-0788">Thiol protease</keyword>
<feature type="domain" description="Peptidase C1A propeptide" evidence="7">
    <location>
        <begin position="38"/>
        <end position="80"/>
    </location>
</feature>
<keyword evidence="3" id="KW-0378">Hydrolase</keyword>
<evidence type="ECO:0000256" key="6">
    <source>
        <dbReference type="SAM" id="SignalP"/>
    </source>
</evidence>
<protein>
    <submittedName>
        <fullName evidence="8">Cathepsin B-like isoform X2</fullName>
    </submittedName>
</protein>
<dbReference type="GO" id="GO:0004197">
    <property type="term" value="F:cysteine-type endopeptidase activity"/>
    <property type="evidence" value="ECO:0007669"/>
    <property type="project" value="InterPro"/>
</dbReference>
<proteinExistence type="predicted"/>
<comment type="caution">
    <text evidence="8">The sequence shown here is derived from an EMBL/GenBank/DDBJ whole genome shotgun (WGS) entry which is preliminary data.</text>
</comment>
<keyword evidence="2 6" id="KW-0732">Signal</keyword>
<name>A0A6A3A2C5_HIBSY</name>
<evidence type="ECO:0000256" key="2">
    <source>
        <dbReference type="ARBA" id="ARBA00022729"/>
    </source>
</evidence>
<dbReference type="AlphaFoldDB" id="A0A6A3A2C5"/>
<keyword evidence="9" id="KW-1185">Reference proteome</keyword>
<accession>A0A6A3A2C5</accession>
<gene>
    <name evidence="8" type="ORF">F3Y22_tig00110607pilonHSYRG00225</name>
</gene>
<evidence type="ECO:0000256" key="1">
    <source>
        <dbReference type="ARBA" id="ARBA00022670"/>
    </source>
</evidence>
<feature type="chain" id="PRO_5025552518" evidence="6">
    <location>
        <begin position="21"/>
        <end position="125"/>
    </location>
</feature>
<keyword evidence="5" id="KW-1015">Disulfide bond</keyword>
<sequence length="125" mass="13742">MATPLRFLTTFQLLLSMVHPNVITVEQLSKVKLNSRILQDSVVKTVNENPQAGWKAALNPRFSNYIVGEFKHILGVKPTPKKSLLGVPVITHDNSLTLSDNFDAITAWPQCSTIGRILGESCASL</sequence>
<reference evidence="8" key="1">
    <citation type="submission" date="2019-09" db="EMBL/GenBank/DDBJ databases">
        <title>Draft genome information of white flower Hibiscus syriacus.</title>
        <authorList>
            <person name="Kim Y.-M."/>
        </authorList>
    </citation>
    <scope>NUCLEOTIDE SEQUENCE [LARGE SCALE GENOMIC DNA]</scope>
    <source>
        <strain evidence="8">YM2019G1</strain>
    </source>
</reference>
<evidence type="ECO:0000259" key="7">
    <source>
        <dbReference type="Pfam" id="PF08127"/>
    </source>
</evidence>
<keyword evidence="1" id="KW-0645">Protease</keyword>
<evidence type="ECO:0000313" key="8">
    <source>
        <dbReference type="EMBL" id="KAE8697986.1"/>
    </source>
</evidence>
<dbReference type="Proteomes" id="UP000436088">
    <property type="component" value="Unassembled WGS sequence"/>
</dbReference>